<feature type="non-terminal residue" evidence="1">
    <location>
        <position position="1"/>
    </location>
</feature>
<accession>A0A0D0E832</accession>
<dbReference type="InParanoid" id="A0A0D0E832"/>
<dbReference type="Proteomes" id="UP000054538">
    <property type="component" value="Unassembled WGS sequence"/>
</dbReference>
<protein>
    <submittedName>
        <fullName evidence="1">Uncharacterized protein</fullName>
    </submittedName>
</protein>
<proteinExistence type="predicted"/>
<dbReference type="EMBL" id="KN824904">
    <property type="protein sequence ID" value="KIK98169.1"/>
    <property type="molecule type" value="Genomic_DNA"/>
</dbReference>
<evidence type="ECO:0000313" key="2">
    <source>
        <dbReference type="Proteomes" id="UP000054538"/>
    </source>
</evidence>
<name>A0A0D0E832_9AGAM</name>
<dbReference type="AlphaFoldDB" id="A0A0D0E832"/>
<dbReference type="OrthoDB" id="10308070at2759"/>
<evidence type="ECO:0000313" key="1">
    <source>
        <dbReference type="EMBL" id="KIK98169.1"/>
    </source>
</evidence>
<dbReference type="HOGENOM" id="CLU_1647786_0_0_1"/>
<reference evidence="2" key="2">
    <citation type="submission" date="2015-01" db="EMBL/GenBank/DDBJ databases">
        <title>Evolutionary Origins and Diversification of the Mycorrhizal Mutualists.</title>
        <authorList>
            <consortium name="DOE Joint Genome Institute"/>
            <consortium name="Mycorrhizal Genomics Consortium"/>
            <person name="Kohler A."/>
            <person name="Kuo A."/>
            <person name="Nagy L.G."/>
            <person name="Floudas D."/>
            <person name="Copeland A."/>
            <person name="Barry K.W."/>
            <person name="Cichocki N."/>
            <person name="Veneault-Fourrey C."/>
            <person name="LaButti K."/>
            <person name="Lindquist E.A."/>
            <person name="Lipzen A."/>
            <person name="Lundell T."/>
            <person name="Morin E."/>
            <person name="Murat C."/>
            <person name="Riley R."/>
            <person name="Ohm R."/>
            <person name="Sun H."/>
            <person name="Tunlid A."/>
            <person name="Henrissat B."/>
            <person name="Grigoriev I.V."/>
            <person name="Hibbett D.S."/>
            <person name="Martin F."/>
        </authorList>
    </citation>
    <scope>NUCLEOTIDE SEQUENCE [LARGE SCALE GENOMIC DNA]</scope>
    <source>
        <strain evidence="2">Ve08.2h10</strain>
    </source>
</reference>
<reference evidence="1 2" key="1">
    <citation type="submission" date="2014-04" db="EMBL/GenBank/DDBJ databases">
        <authorList>
            <consortium name="DOE Joint Genome Institute"/>
            <person name="Kuo A."/>
            <person name="Kohler A."/>
            <person name="Jargeat P."/>
            <person name="Nagy L.G."/>
            <person name="Floudas D."/>
            <person name="Copeland A."/>
            <person name="Barry K.W."/>
            <person name="Cichocki N."/>
            <person name="Veneault-Fourrey C."/>
            <person name="LaButti K."/>
            <person name="Lindquist E.A."/>
            <person name="Lipzen A."/>
            <person name="Lundell T."/>
            <person name="Morin E."/>
            <person name="Murat C."/>
            <person name="Sun H."/>
            <person name="Tunlid A."/>
            <person name="Henrissat B."/>
            <person name="Grigoriev I.V."/>
            <person name="Hibbett D.S."/>
            <person name="Martin F."/>
            <person name="Nordberg H.P."/>
            <person name="Cantor M.N."/>
            <person name="Hua S.X."/>
        </authorList>
    </citation>
    <scope>NUCLEOTIDE SEQUENCE [LARGE SCALE GENOMIC DNA]</scope>
    <source>
        <strain evidence="1 2">Ve08.2h10</strain>
    </source>
</reference>
<organism evidence="1 2">
    <name type="scientific">Paxillus rubicundulus Ve08.2h10</name>
    <dbReference type="NCBI Taxonomy" id="930991"/>
    <lineage>
        <taxon>Eukaryota</taxon>
        <taxon>Fungi</taxon>
        <taxon>Dikarya</taxon>
        <taxon>Basidiomycota</taxon>
        <taxon>Agaricomycotina</taxon>
        <taxon>Agaricomycetes</taxon>
        <taxon>Agaricomycetidae</taxon>
        <taxon>Boletales</taxon>
        <taxon>Paxilineae</taxon>
        <taxon>Paxillaceae</taxon>
        <taxon>Paxillus</taxon>
    </lineage>
</organism>
<gene>
    <name evidence="1" type="ORF">PAXRUDRAFT_58438</name>
</gene>
<sequence length="161" mass="18419">MLKAINIQTSVQTHGFSFKELNLTVRFLGTVNVDDILDNIPVELSVQVVDKWAGHIFPAIEITDYHIMPDEELSPDLFPFLPLPPQFDNQNQCEWSSLAQDIQHWLLRDPDFSTTDPHSYSLMQELFWMADTASSSLRRPVDVRGVGSQAHSRGDLQQTFY</sequence>
<keyword evidence="2" id="KW-1185">Reference proteome</keyword>